<feature type="transmembrane region" description="Helical" evidence="1">
    <location>
        <begin position="325"/>
        <end position="347"/>
    </location>
</feature>
<dbReference type="WBParaSite" id="sdigi.contig24.g1952.t1">
    <property type="protein sequence ID" value="sdigi.contig24.g1952.t1"/>
    <property type="gene ID" value="sdigi.contig24.g1952"/>
</dbReference>
<evidence type="ECO:0000256" key="1">
    <source>
        <dbReference type="SAM" id="Phobius"/>
    </source>
</evidence>
<dbReference type="Proteomes" id="UP000887581">
    <property type="component" value="Unplaced"/>
</dbReference>
<keyword evidence="1" id="KW-0472">Membrane</keyword>
<sequence length="354" mass="40643">MYNNPICVQATTTATAPSLYFFPDRTIINPYYGGTCSGQSTAYRNYVQLDSSPSLYRRSRTTATRSVPSKIYKTMYTKRKRSYAVDPYFFDPPEYRNCSGLWKDARKWPMYRKKKELSGRIQTYQESEFGGSPIDQQPHYCHGLYRVQLDLQPTALRRIRPYYAPSYVTYPPSIMNPLGTKKKYGQGYSIKMRITVKAIELITVAFRILLHFNTTTAIKLLGAAAIGLILAPMREMSFYAFVKMTQTEWQGLVLGVSASFSTLCLIMLLGACLGYRYQLWRRFDYLISLVGSFGYLFIGAIEAYYAACYPPNGEKIGLVCYRLEWIIASALIFINVTVYIMDCVLSFRARIRML</sequence>
<feature type="transmembrane region" description="Helical" evidence="1">
    <location>
        <begin position="285"/>
        <end position="305"/>
    </location>
</feature>
<reference evidence="3" key="1">
    <citation type="submission" date="2022-11" db="UniProtKB">
        <authorList>
            <consortium name="WormBaseParasite"/>
        </authorList>
    </citation>
    <scope>IDENTIFICATION</scope>
</reference>
<accession>A0A915PL92</accession>
<protein>
    <submittedName>
        <fullName evidence="3">MARVEL domain-containing protein</fullName>
    </submittedName>
</protein>
<organism evidence="2 3">
    <name type="scientific">Setaria digitata</name>
    <dbReference type="NCBI Taxonomy" id="48799"/>
    <lineage>
        <taxon>Eukaryota</taxon>
        <taxon>Metazoa</taxon>
        <taxon>Ecdysozoa</taxon>
        <taxon>Nematoda</taxon>
        <taxon>Chromadorea</taxon>
        <taxon>Rhabditida</taxon>
        <taxon>Spirurina</taxon>
        <taxon>Spiruromorpha</taxon>
        <taxon>Filarioidea</taxon>
        <taxon>Setariidae</taxon>
        <taxon>Setaria</taxon>
    </lineage>
</organism>
<evidence type="ECO:0000313" key="2">
    <source>
        <dbReference type="Proteomes" id="UP000887581"/>
    </source>
</evidence>
<feature type="transmembrane region" description="Helical" evidence="1">
    <location>
        <begin position="201"/>
        <end position="231"/>
    </location>
</feature>
<dbReference type="AlphaFoldDB" id="A0A915PL92"/>
<keyword evidence="1" id="KW-1133">Transmembrane helix</keyword>
<evidence type="ECO:0000313" key="3">
    <source>
        <dbReference type="WBParaSite" id="sdigi.contig24.g1952.t1"/>
    </source>
</evidence>
<name>A0A915PL92_9BILA</name>
<keyword evidence="2" id="KW-1185">Reference proteome</keyword>
<keyword evidence="1" id="KW-0812">Transmembrane</keyword>
<proteinExistence type="predicted"/>
<feature type="transmembrane region" description="Helical" evidence="1">
    <location>
        <begin position="251"/>
        <end position="273"/>
    </location>
</feature>